<accession>A0A0H5RBX3</accession>
<feature type="transmembrane region" description="Helical" evidence="1">
    <location>
        <begin position="322"/>
        <end position="343"/>
    </location>
</feature>
<evidence type="ECO:0000256" key="1">
    <source>
        <dbReference type="SAM" id="Phobius"/>
    </source>
</evidence>
<dbReference type="PANTHER" id="PTHR31600:SF2">
    <property type="entry name" value="GAMETE ENRICHED GENE 10 PROTEIN-RELATED"/>
    <property type="match status" value="1"/>
</dbReference>
<name>A0A0H5RBX3_9EUKA</name>
<dbReference type="EMBL" id="HACM01005547">
    <property type="protein sequence ID" value="CRZ05989.1"/>
    <property type="molecule type" value="Transcribed_RNA"/>
</dbReference>
<dbReference type="AlphaFoldDB" id="A0A0H5RBX3"/>
<keyword evidence="1" id="KW-1133">Transmembrane helix</keyword>
<protein>
    <submittedName>
        <fullName evidence="2">Uncharacterized protein</fullName>
    </submittedName>
</protein>
<proteinExistence type="predicted"/>
<dbReference type="InterPro" id="IPR052994">
    <property type="entry name" value="Tiny_macrocysts_regulators"/>
</dbReference>
<feature type="transmembrane region" description="Helical" evidence="1">
    <location>
        <begin position="539"/>
        <end position="558"/>
    </location>
</feature>
<feature type="transmembrane region" description="Helical" evidence="1">
    <location>
        <begin position="14"/>
        <end position="37"/>
    </location>
</feature>
<dbReference type="PANTHER" id="PTHR31600">
    <property type="entry name" value="TINY MACROCYSTS PROTEIN B-RELATED"/>
    <property type="match status" value="1"/>
</dbReference>
<feature type="transmembrane region" description="Helical" evidence="1">
    <location>
        <begin position="206"/>
        <end position="230"/>
    </location>
</feature>
<reference evidence="2" key="1">
    <citation type="submission" date="2015-04" db="EMBL/GenBank/DDBJ databases">
        <title>The genome sequence of the plant pathogenic Rhizarian Plasmodiophora brassicae reveals insights in its biotrophic life cycle and the origin of chitin synthesis.</title>
        <authorList>
            <person name="Schwelm A."/>
            <person name="Fogelqvist J."/>
            <person name="Knaust A."/>
            <person name="Julke S."/>
            <person name="Lilja T."/>
            <person name="Dhandapani V."/>
            <person name="Bonilla-Rosso G."/>
            <person name="Karlsson M."/>
            <person name="Shevchenko A."/>
            <person name="Choi S.R."/>
            <person name="Kim H.G."/>
            <person name="Park J.Y."/>
            <person name="Lim Y.P."/>
            <person name="Ludwig-Muller J."/>
            <person name="Dixelius C."/>
        </authorList>
    </citation>
    <scope>NUCLEOTIDE SEQUENCE</scope>
    <source>
        <tissue evidence="2">Potato root galls</tissue>
    </source>
</reference>
<feature type="non-terminal residue" evidence="2">
    <location>
        <position position="599"/>
    </location>
</feature>
<sequence length="599" mass="67018">MAVDKLKLAPRLTYIRRLFCVSLLISLIVVVGSFIIVNNMLITYQNTSGMVLLASARTLDAVSILFATRWLVTINMGIDVPSNEDHAKQILFSSCQNLKSFSQQMRDHMSYFSNTFVSSEQISSVDLVMDDGNALNTYIEKISPLSAAARLADAAYQVSRMPLHLIGLNTSQVRFILNIDRGNLIPHLNSSVYLWTDEISANLHQYHLMAAIGSLLTLAVLLCLVSLFVIPGMRVVIRGQFKGLLIFTQVPPLEIECLRRRCFKRLKYLKFAKSDLFAMSEGDEADFVCEDDISPQNLQEDGGRQKTLATQKRTAIIGWKMFFKLVAIVVIVALFIATVFFAIGQGTIIYHMADGISVSTWSQYRRMKIREALFSLHSWTAPLNGTGARLDGAQYREAIEKLDELDFVEQGLTYGSNVMSVPGVLSMAVFSDPYPTLIFRNGCDPNSAVDIAQCRTISEGLMNNGVHVAITEYSSKVRSQIALIYDGAMDSNLTARFQAGSVQLLRNLENSFIQSALVFDIMLCRKKLDSEINDFQSRYLAITLTFAAALLLLVVFVYEPMVRDLDLQAKHMRTMLLCIPDRVLKQIPSLEEVLDLNNS</sequence>
<organism evidence="2">
    <name type="scientific">Spongospora subterranea</name>
    <dbReference type="NCBI Taxonomy" id="70186"/>
    <lineage>
        <taxon>Eukaryota</taxon>
        <taxon>Sar</taxon>
        <taxon>Rhizaria</taxon>
        <taxon>Endomyxa</taxon>
        <taxon>Phytomyxea</taxon>
        <taxon>Plasmodiophorida</taxon>
        <taxon>Plasmodiophoridae</taxon>
        <taxon>Spongospora</taxon>
    </lineage>
</organism>
<keyword evidence="1" id="KW-0472">Membrane</keyword>
<evidence type="ECO:0000313" key="2">
    <source>
        <dbReference type="EMBL" id="CRZ05989.1"/>
    </source>
</evidence>
<keyword evidence="1" id="KW-0812">Transmembrane</keyword>